<keyword evidence="3" id="KW-0862">Zinc</keyword>
<reference evidence="6" key="1">
    <citation type="submission" date="2024-02" db="UniProtKB">
        <authorList>
            <consortium name="WormBaseParasite"/>
        </authorList>
    </citation>
    <scope>IDENTIFICATION</scope>
</reference>
<dbReference type="GO" id="GO:0008270">
    <property type="term" value="F:zinc ion binding"/>
    <property type="evidence" value="ECO:0007669"/>
    <property type="project" value="UniProtKB-KW"/>
</dbReference>
<dbReference type="PANTHER" id="PTHR16516">
    <property type="entry name" value="AGAP007109-PA"/>
    <property type="match status" value="1"/>
</dbReference>
<dbReference type="PROSITE" id="PS50157">
    <property type="entry name" value="ZINC_FINGER_C2H2_2"/>
    <property type="match status" value="1"/>
</dbReference>
<evidence type="ECO:0000313" key="5">
    <source>
        <dbReference type="Proteomes" id="UP000887575"/>
    </source>
</evidence>
<comment type="subcellular location">
    <subcellularLocation>
        <location evidence="1">Nucleus</location>
    </subcellularLocation>
</comment>
<keyword evidence="2" id="KW-0539">Nucleus</keyword>
<evidence type="ECO:0000313" key="6">
    <source>
        <dbReference type="WBParaSite" id="MBELARI_LOCUS682"/>
    </source>
</evidence>
<dbReference type="InterPro" id="IPR052296">
    <property type="entry name" value="TR-Histone_Methyltrans"/>
</dbReference>
<evidence type="ECO:0000256" key="3">
    <source>
        <dbReference type="PROSITE-ProRule" id="PRU00042"/>
    </source>
</evidence>
<keyword evidence="3" id="KW-0479">Metal-binding</keyword>
<name>A0AAF3FJL0_9BILA</name>
<evidence type="ECO:0000256" key="2">
    <source>
        <dbReference type="ARBA" id="ARBA00023242"/>
    </source>
</evidence>
<dbReference type="AlphaFoldDB" id="A0AAF3FJL0"/>
<dbReference type="WBParaSite" id="MBELARI_LOCUS682">
    <property type="protein sequence ID" value="MBELARI_LOCUS682"/>
    <property type="gene ID" value="MBELARI_LOCUS682"/>
</dbReference>
<evidence type="ECO:0000259" key="4">
    <source>
        <dbReference type="PROSITE" id="PS50157"/>
    </source>
</evidence>
<dbReference type="GO" id="GO:0005634">
    <property type="term" value="C:nucleus"/>
    <property type="evidence" value="ECO:0007669"/>
    <property type="project" value="UniProtKB-SubCell"/>
</dbReference>
<keyword evidence="3" id="KW-0863">Zinc-finger</keyword>
<keyword evidence="5" id="KW-1185">Reference proteome</keyword>
<dbReference type="GO" id="GO:0006355">
    <property type="term" value="P:regulation of DNA-templated transcription"/>
    <property type="evidence" value="ECO:0007669"/>
    <property type="project" value="TreeGrafter"/>
</dbReference>
<organism evidence="5 6">
    <name type="scientific">Mesorhabditis belari</name>
    <dbReference type="NCBI Taxonomy" id="2138241"/>
    <lineage>
        <taxon>Eukaryota</taxon>
        <taxon>Metazoa</taxon>
        <taxon>Ecdysozoa</taxon>
        <taxon>Nematoda</taxon>
        <taxon>Chromadorea</taxon>
        <taxon>Rhabditida</taxon>
        <taxon>Rhabditina</taxon>
        <taxon>Rhabditomorpha</taxon>
        <taxon>Rhabditoidea</taxon>
        <taxon>Rhabditidae</taxon>
        <taxon>Mesorhabditinae</taxon>
        <taxon>Mesorhabditis</taxon>
    </lineage>
</organism>
<accession>A0AAF3FJL0</accession>
<feature type="domain" description="C2H2-type" evidence="4">
    <location>
        <begin position="133"/>
        <end position="161"/>
    </location>
</feature>
<dbReference type="Proteomes" id="UP000887575">
    <property type="component" value="Unassembled WGS sequence"/>
</dbReference>
<evidence type="ECO:0000256" key="1">
    <source>
        <dbReference type="ARBA" id="ARBA00004123"/>
    </source>
</evidence>
<sequence>METPERATPTETKKSRIWNPALDLDEGPKNLKKEKLDCAPISIPQFTPFMQPFLNLFVENYIQSMQPFTWRIQQFQQANKKFQVNLKQQKQAVIPSQSNTEASTSNANNVNNSQIPNPLVASALGLPSQGIENSCAICGASFRLTTDLVAHMRSNHRMCRFKRKNEKL</sequence>
<dbReference type="PANTHER" id="PTHR16516:SF4">
    <property type="entry name" value="C2H2-TYPE DOMAIN-CONTAINING PROTEIN"/>
    <property type="match status" value="1"/>
</dbReference>
<dbReference type="PROSITE" id="PS00028">
    <property type="entry name" value="ZINC_FINGER_C2H2_1"/>
    <property type="match status" value="1"/>
</dbReference>
<protein>
    <submittedName>
        <fullName evidence="6">C2H2-type domain-containing protein</fullName>
    </submittedName>
</protein>
<proteinExistence type="predicted"/>
<dbReference type="InterPro" id="IPR013087">
    <property type="entry name" value="Znf_C2H2_type"/>
</dbReference>